<dbReference type="GO" id="GO:0001682">
    <property type="term" value="P:tRNA 5'-leader removal"/>
    <property type="evidence" value="ECO:0007669"/>
    <property type="project" value="UniProtKB-UniRule"/>
</dbReference>
<evidence type="ECO:0000256" key="7">
    <source>
        <dbReference type="HAMAP-Rule" id="MF_00227"/>
    </source>
</evidence>
<evidence type="ECO:0000256" key="2">
    <source>
        <dbReference type="ARBA" id="ARBA00022694"/>
    </source>
</evidence>
<dbReference type="GO" id="GO:0004526">
    <property type="term" value="F:ribonuclease P activity"/>
    <property type="evidence" value="ECO:0007669"/>
    <property type="project" value="UniProtKB-UniRule"/>
</dbReference>
<accession>A0A0M6W7X5</accession>
<keyword evidence="2 7" id="KW-0819">tRNA processing</keyword>
<evidence type="ECO:0000313" key="10">
    <source>
        <dbReference type="Proteomes" id="UP000242301"/>
    </source>
</evidence>
<protein>
    <recommendedName>
        <fullName evidence="7 8">Ribonuclease P protein component</fullName>
        <shortName evidence="7">RNase P protein</shortName>
        <shortName evidence="7">RNaseP protein</shortName>
        <ecNumber evidence="7 8">3.1.26.5</ecNumber>
    </recommendedName>
    <alternativeName>
        <fullName evidence="7">Protein C5</fullName>
    </alternativeName>
</protein>
<dbReference type="PROSITE" id="PS00648">
    <property type="entry name" value="RIBONUCLEASE_P"/>
    <property type="match status" value="1"/>
</dbReference>
<evidence type="ECO:0000256" key="3">
    <source>
        <dbReference type="ARBA" id="ARBA00022722"/>
    </source>
</evidence>
<evidence type="ECO:0000256" key="5">
    <source>
        <dbReference type="ARBA" id="ARBA00022801"/>
    </source>
</evidence>
<dbReference type="AlphaFoldDB" id="A0A0M6W7X5"/>
<dbReference type="PANTHER" id="PTHR33992:SF1">
    <property type="entry name" value="RIBONUCLEASE P PROTEIN COMPONENT"/>
    <property type="match status" value="1"/>
</dbReference>
<organism evidence="9 10">
    <name type="scientific">Candidatus Providencia siddallii</name>
    <dbReference type="NCBI Taxonomy" id="1715285"/>
    <lineage>
        <taxon>Bacteria</taxon>
        <taxon>Pseudomonadati</taxon>
        <taxon>Pseudomonadota</taxon>
        <taxon>Gammaproteobacteria</taxon>
        <taxon>Enterobacterales</taxon>
        <taxon>Morganellaceae</taxon>
        <taxon>Providencia</taxon>
    </lineage>
</organism>
<reference evidence="10" key="1">
    <citation type="submission" date="2015-05" db="EMBL/GenBank/DDBJ databases">
        <authorList>
            <person name="Manzano-Marin A."/>
        </authorList>
    </citation>
    <scope>NUCLEOTIDE SEQUENCE [LARGE SCALE GENOMIC DNA]</scope>
    <source>
        <strain evidence="10">officinalis</strain>
    </source>
</reference>
<comment type="catalytic activity">
    <reaction evidence="7">
        <text>Endonucleolytic cleavage of RNA, removing 5'-extranucleotides from tRNA precursor.</text>
        <dbReference type="EC" id="3.1.26.5"/>
    </reaction>
</comment>
<keyword evidence="6 7" id="KW-0694">RNA-binding</keyword>
<name>A0A0M6W7X5_9GAMM</name>
<dbReference type="PANTHER" id="PTHR33992">
    <property type="entry name" value="RIBONUCLEASE P PROTEIN COMPONENT"/>
    <property type="match status" value="1"/>
</dbReference>
<proteinExistence type="inferred from homology"/>
<comment type="similarity">
    <text evidence="7">Belongs to the RnpA family.</text>
</comment>
<dbReference type="GO" id="GO:0030677">
    <property type="term" value="C:ribonuclease P complex"/>
    <property type="evidence" value="ECO:0007669"/>
    <property type="project" value="TreeGrafter"/>
</dbReference>
<dbReference type="GO" id="GO:0042781">
    <property type="term" value="F:3'-tRNA processing endoribonuclease activity"/>
    <property type="evidence" value="ECO:0007669"/>
    <property type="project" value="TreeGrafter"/>
</dbReference>
<evidence type="ECO:0000313" key="9">
    <source>
        <dbReference type="EMBL" id="CRK86004.1"/>
    </source>
</evidence>
<evidence type="ECO:0000256" key="8">
    <source>
        <dbReference type="NCBIfam" id="TIGR00188"/>
    </source>
</evidence>
<dbReference type="GO" id="GO:0000049">
    <property type="term" value="F:tRNA binding"/>
    <property type="evidence" value="ECO:0007669"/>
    <property type="project" value="UniProtKB-UniRule"/>
</dbReference>
<comment type="subunit">
    <text evidence="7">Consists of a catalytic RNA component (M1 or rnpB) and a protein subunit.</text>
</comment>
<dbReference type="HAMAP" id="MF_00227">
    <property type="entry name" value="RNase_P"/>
    <property type="match status" value="1"/>
</dbReference>
<dbReference type="InterPro" id="IPR014721">
    <property type="entry name" value="Ribsml_uS5_D2-typ_fold_subgr"/>
</dbReference>
<keyword evidence="4 7" id="KW-0255">Endonuclease</keyword>
<comment type="function">
    <text evidence="1 7">RNaseP catalyzes the removal of the 5'-leader sequence from pre-tRNA to produce the mature 5'-terminus. It can also cleave other RNA substrates such as 4.5S RNA. The protein component plays an auxiliary but essential role in vivo by binding to the 5'-leader sequence and broadening the substrate specificity of the ribozyme.</text>
</comment>
<dbReference type="InterPro" id="IPR020568">
    <property type="entry name" value="Ribosomal_Su5_D2-typ_SF"/>
</dbReference>
<dbReference type="SUPFAM" id="SSF54211">
    <property type="entry name" value="Ribosomal protein S5 domain 2-like"/>
    <property type="match status" value="1"/>
</dbReference>
<dbReference type="Proteomes" id="UP000242301">
    <property type="component" value="Unassembled WGS sequence"/>
</dbReference>
<keyword evidence="3 7" id="KW-0540">Nuclease</keyword>
<dbReference type="Pfam" id="PF00825">
    <property type="entry name" value="Ribonuclease_P"/>
    <property type="match status" value="1"/>
</dbReference>
<sequence length="119" mass="14609">MAKQTFLRKHRLLIHSEFDRVFKNKQSVNFKELKIFACLNEKKYPRIGFAISKKNIKRAHERNRIKRLAREYFRLHKYGLLSMDFILIAKKDIVILNNHQITELLDKLWYRYRQLVQSF</sequence>
<dbReference type="EMBL" id="CVRF01000003">
    <property type="protein sequence ID" value="CRK86004.1"/>
    <property type="molecule type" value="Genomic_DNA"/>
</dbReference>
<keyword evidence="5 7" id="KW-0378">Hydrolase</keyword>
<dbReference type="NCBIfam" id="TIGR00188">
    <property type="entry name" value="rnpA"/>
    <property type="match status" value="1"/>
</dbReference>
<evidence type="ECO:0000256" key="4">
    <source>
        <dbReference type="ARBA" id="ARBA00022759"/>
    </source>
</evidence>
<dbReference type="STRING" id="1715285.SOFFGTOCOR_0605"/>
<gene>
    <name evidence="7 9" type="primary">rnpA</name>
    <name evidence="9" type="ORF">SOFFGTOCOR_0605</name>
</gene>
<evidence type="ECO:0000256" key="6">
    <source>
        <dbReference type="ARBA" id="ARBA00022884"/>
    </source>
</evidence>
<dbReference type="EC" id="3.1.26.5" evidence="7 8"/>
<dbReference type="InterPro" id="IPR000100">
    <property type="entry name" value="RNase_P"/>
</dbReference>
<evidence type="ECO:0000256" key="1">
    <source>
        <dbReference type="ARBA" id="ARBA00002663"/>
    </source>
</evidence>
<dbReference type="InterPro" id="IPR020539">
    <property type="entry name" value="RNase_P_CS"/>
</dbReference>
<dbReference type="Gene3D" id="3.30.230.10">
    <property type="match status" value="1"/>
</dbReference>
<keyword evidence="10" id="KW-1185">Reference proteome</keyword>